<protein>
    <submittedName>
        <fullName evidence="2">tRNA threonylcarbamoyladenosine biosynthesis protein TsaB</fullName>
    </submittedName>
</protein>
<dbReference type="InterPro" id="IPR022496">
    <property type="entry name" value="T6A_TsaB"/>
</dbReference>
<proteinExistence type="predicted"/>
<dbReference type="EMBL" id="VSSQ01034585">
    <property type="protein sequence ID" value="MPM86587.1"/>
    <property type="molecule type" value="Genomic_DNA"/>
</dbReference>
<accession>A0A645DBL4</accession>
<dbReference type="Gene3D" id="3.30.420.40">
    <property type="match status" value="2"/>
</dbReference>
<dbReference type="AlphaFoldDB" id="A0A645DBL4"/>
<dbReference type="InterPro" id="IPR000905">
    <property type="entry name" value="Gcp-like_dom"/>
</dbReference>
<reference evidence="2" key="1">
    <citation type="submission" date="2019-08" db="EMBL/GenBank/DDBJ databases">
        <authorList>
            <person name="Kucharzyk K."/>
            <person name="Murdoch R.W."/>
            <person name="Higgins S."/>
            <person name="Loffler F."/>
        </authorList>
    </citation>
    <scope>NUCLEOTIDE SEQUENCE</scope>
</reference>
<evidence type="ECO:0000313" key="2">
    <source>
        <dbReference type="EMBL" id="MPM86587.1"/>
    </source>
</evidence>
<dbReference type="NCBIfam" id="TIGR03725">
    <property type="entry name" value="T6A_YeaZ"/>
    <property type="match status" value="1"/>
</dbReference>
<dbReference type="GO" id="GO:0002949">
    <property type="term" value="P:tRNA threonylcarbamoyladenosine modification"/>
    <property type="evidence" value="ECO:0007669"/>
    <property type="project" value="InterPro"/>
</dbReference>
<dbReference type="InterPro" id="IPR043129">
    <property type="entry name" value="ATPase_NBD"/>
</dbReference>
<name>A0A645DBL4_9ZZZZ</name>
<evidence type="ECO:0000259" key="1">
    <source>
        <dbReference type="Pfam" id="PF00814"/>
    </source>
</evidence>
<sequence length="237" mass="25892">MKILAIEASGSAASVALTEDNVLRAEFTLNYKMTHSQTLMPLIDIIKKYLNLDLNTIDFVACSAGPGSFTGLRIGAATAKGIAMGINKPVVPVSTLAAMAYNVYMTDTLICPIMDARRRQVYTGMYCWENGRLISLKEDTIEIIDDVINEVIALNKKVVFVGDGILLYSDILQSTNNFIVAPASCNMQRAGSVASLAAEFALEGKYIEGSKFAPVYLRKSQAERELDEKMHGAENYD</sequence>
<dbReference type="GO" id="GO:0005829">
    <property type="term" value="C:cytosol"/>
    <property type="evidence" value="ECO:0007669"/>
    <property type="project" value="TreeGrafter"/>
</dbReference>
<comment type="caution">
    <text evidence="2">The sequence shown here is derived from an EMBL/GenBank/DDBJ whole genome shotgun (WGS) entry which is preliminary data.</text>
</comment>
<dbReference type="CDD" id="cd24032">
    <property type="entry name" value="ASKHA_NBD_TsaB"/>
    <property type="match status" value="1"/>
</dbReference>
<feature type="domain" description="Gcp-like" evidence="1">
    <location>
        <begin position="33"/>
        <end position="224"/>
    </location>
</feature>
<organism evidence="2">
    <name type="scientific">bioreactor metagenome</name>
    <dbReference type="NCBI Taxonomy" id="1076179"/>
    <lineage>
        <taxon>unclassified sequences</taxon>
        <taxon>metagenomes</taxon>
        <taxon>ecological metagenomes</taxon>
    </lineage>
</organism>
<dbReference type="PANTHER" id="PTHR11735:SF11">
    <property type="entry name" value="TRNA THREONYLCARBAMOYLADENOSINE BIOSYNTHESIS PROTEIN TSAB"/>
    <property type="match status" value="1"/>
</dbReference>
<dbReference type="SUPFAM" id="SSF53067">
    <property type="entry name" value="Actin-like ATPase domain"/>
    <property type="match status" value="2"/>
</dbReference>
<gene>
    <name evidence="2" type="primary">tsaB_21</name>
    <name evidence="2" type="ORF">SDC9_133677</name>
</gene>
<dbReference type="Pfam" id="PF00814">
    <property type="entry name" value="TsaD"/>
    <property type="match status" value="1"/>
</dbReference>
<dbReference type="PANTHER" id="PTHR11735">
    <property type="entry name" value="TRNA N6-ADENOSINE THREONYLCARBAMOYLTRANSFERASE"/>
    <property type="match status" value="1"/>
</dbReference>